<evidence type="ECO:0000259" key="8">
    <source>
        <dbReference type="PROSITE" id="PS51294"/>
    </source>
</evidence>
<dbReference type="Proteomes" id="UP001140949">
    <property type="component" value="Unassembled WGS sequence"/>
</dbReference>
<dbReference type="GO" id="GO:0003677">
    <property type="term" value="F:DNA binding"/>
    <property type="evidence" value="ECO:0007669"/>
    <property type="project" value="UniProtKB-KW"/>
</dbReference>
<feature type="domain" description="HTH myb-type" evidence="8">
    <location>
        <begin position="9"/>
        <end position="65"/>
    </location>
</feature>
<dbReference type="GO" id="GO:0009733">
    <property type="term" value="P:response to auxin"/>
    <property type="evidence" value="ECO:0007669"/>
    <property type="project" value="TreeGrafter"/>
</dbReference>
<feature type="domain" description="Myb-like" evidence="7">
    <location>
        <begin position="62"/>
        <end position="112"/>
    </location>
</feature>
<keyword evidence="2" id="KW-0677">Repeat</keyword>
<comment type="caution">
    <text evidence="9">The sequence shown here is derived from an EMBL/GenBank/DDBJ whole genome shotgun (WGS) entry which is preliminary data.</text>
</comment>
<evidence type="ECO:0000313" key="9">
    <source>
        <dbReference type="EMBL" id="KAJ6831645.1"/>
    </source>
</evidence>
<name>A0AAX6GTI1_IRIPA</name>
<dbReference type="PANTHER" id="PTHR10641:SF1152">
    <property type="entry name" value="TRANSCRIPTION FACTOR MYB60"/>
    <property type="match status" value="1"/>
</dbReference>
<dbReference type="AlphaFoldDB" id="A0AAX6GTI1"/>
<dbReference type="SUPFAM" id="SSF46689">
    <property type="entry name" value="Homeodomain-like"/>
    <property type="match status" value="1"/>
</dbReference>
<dbReference type="CDD" id="cd00167">
    <property type="entry name" value="SANT"/>
    <property type="match status" value="2"/>
</dbReference>
<dbReference type="PROSITE" id="PS50090">
    <property type="entry name" value="MYB_LIKE"/>
    <property type="match status" value="2"/>
</dbReference>
<dbReference type="InterPro" id="IPR015495">
    <property type="entry name" value="Myb_TF_plants"/>
</dbReference>
<evidence type="ECO:0000256" key="5">
    <source>
        <dbReference type="ARBA" id="ARBA00023163"/>
    </source>
</evidence>
<dbReference type="Gene3D" id="1.10.10.60">
    <property type="entry name" value="Homeodomain-like"/>
    <property type="match status" value="2"/>
</dbReference>
<dbReference type="InterPro" id="IPR017930">
    <property type="entry name" value="Myb_dom"/>
</dbReference>
<keyword evidence="6" id="KW-0539">Nucleus</keyword>
<reference evidence="9" key="2">
    <citation type="submission" date="2023-04" db="EMBL/GenBank/DDBJ databases">
        <authorList>
            <person name="Bruccoleri R.E."/>
            <person name="Oakeley E.J."/>
            <person name="Faust A.-M."/>
            <person name="Dessus-Babus S."/>
            <person name="Altorfer M."/>
            <person name="Burckhardt D."/>
            <person name="Oertli M."/>
            <person name="Naumann U."/>
            <person name="Petersen F."/>
            <person name="Wong J."/>
        </authorList>
    </citation>
    <scope>NUCLEOTIDE SEQUENCE</scope>
    <source>
        <strain evidence="9">GSM-AAB239-AS_SAM_17_03QT</strain>
        <tissue evidence="9">Leaf</tissue>
    </source>
</reference>
<feature type="domain" description="Myb-like" evidence="7">
    <location>
        <begin position="9"/>
        <end position="61"/>
    </location>
</feature>
<evidence type="ECO:0000313" key="10">
    <source>
        <dbReference type="Proteomes" id="UP001140949"/>
    </source>
</evidence>
<proteinExistence type="predicted"/>
<dbReference type="InterPro" id="IPR001005">
    <property type="entry name" value="SANT/Myb"/>
</dbReference>
<dbReference type="FunFam" id="1.10.10.60:FF:000001">
    <property type="entry name" value="MYB-related transcription factor"/>
    <property type="match status" value="1"/>
</dbReference>
<keyword evidence="3" id="KW-0805">Transcription regulation</keyword>
<evidence type="ECO:0000256" key="2">
    <source>
        <dbReference type="ARBA" id="ARBA00022737"/>
    </source>
</evidence>
<dbReference type="PROSITE" id="PS51294">
    <property type="entry name" value="HTH_MYB"/>
    <property type="match status" value="2"/>
</dbReference>
<dbReference type="SMART" id="SM00717">
    <property type="entry name" value="SANT"/>
    <property type="match status" value="2"/>
</dbReference>
<dbReference type="EMBL" id="JANAVB010016599">
    <property type="protein sequence ID" value="KAJ6831645.1"/>
    <property type="molecule type" value="Genomic_DNA"/>
</dbReference>
<evidence type="ECO:0000256" key="3">
    <source>
        <dbReference type="ARBA" id="ARBA00023015"/>
    </source>
</evidence>
<sequence length="293" mass="32197">MGRPPCCDKVGIKKGPWTPEEDILLVSYIQEHGPGNWRSVPTNTGLMRCSKSCRLRWTNYLRPGIKRGNFTQHEEGMIIHLQALLGNRWAAIASYLPQRTDNDIKNYWNTHLKKKINKYQTAVDSYMTSSDSAAATTTAHHELITAPIGNPETGAVRPTPPGLTQTASTYASSTENISRLLEGWMRSSPKANAAAAASLDLQQQQCANINAPISLQEELEYSLLSYDNLGGGGGIGWEKSSADSSAMVTDEYEAKPRPEPQQAPPLCMLEKWLLDEATGQGEGLMELSDAIMF</sequence>
<evidence type="ECO:0000256" key="1">
    <source>
        <dbReference type="ARBA" id="ARBA00004123"/>
    </source>
</evidence>
<feature type="domain" description="HTH myb-type" evidence="8">
    <location>
        <begin position="66"/>
        <end position="116"/>
    </location>
</feature>
<reference evidence="9" key="1">
    <citation type="journal article" date="2023" name="GigaByte">
        <title>Genome assembly of the bearded iris, Iris pallida Lam.</title>
        <authorList>
            <person name="Bruccoleri R.E."/>
            <person name="Oakeley E.J."/>
            <person name="Faust A.M.E."/>
            <person name="Altorfer M."/>
            <person name="Dessus-Babus S."/>
            <person name="Burckhardt D."/>
            <person name="Oertli M."/>
            <person name="Naumann U."/>
            <person name="Petersen F."/>
            <person name="Wong J."/>
        </authorList>
    </citation>
    <scope>NUCLEOTIDE SEQUENCE</scope>
    <source>
        <strain evidence="9">GSM-AAB239-AS_SAM_17_03QT</strain>
    </source>
</reference>
<gene>
    <name evidence="9" type="ORF">M6B38_347740</name>
</gene>
<protein>
    <submittedName>
        <fullName evidence="9">Myb-related protein 306 isoform X1</fullName>
    </submittedName>
</protein>
<dbReference type="PANTHER" id="PTHR10641">
    <property type="entry name" value="MYB FAMILY TRANSCRIPTION FACTOR"/>
    <property type="match status" value="1"/>
</dbReference>
<keyword evidence="5" id="KW-0804">Transcription</keyword>
<dbReference type="Pfam" id="PF00249">
    <property type="entry name" value="Myb_DNA-binding"/>
    <property type="match status" value="2"/>
</dbReference>
<comment type="subcellular location">
    <subcellularLocation>
        <location evidence="1">Nucleus</location>
    </subcellularLocation>
</comment>
<evidence type="ECO:0000256" key="6">
    <source>
        <dbReference type="ARBA" id="ARBA00023242"/>
    </source>
</evidence>
<accession>A0AAX6GTI1</accession>
<evidence type="ECO:0000259" key="7">
    <source>
        <dbReference type="PROSITE" id="PS50090"/>
    </source>
</evidence>
<dbReference type="GO" id="GO:0005634">
    <property type="term" value="C:nucleus"/>
    <property type="evidence" value="ECO:0007669"/>
    <property type="project" value="UniProtKB-SubCell"/>
</dbReference>
<keyword evidence="4" id="KW-0238">DNA-binding</keyword>
<evidence type="ECO:0000256" key="4">
    <source>
        <dbReference type="ARBA" id="ARBA00023125"/>
    </source>
</evidence>
<dbReference type="InterPro" id="IPR009057">
    <property type="entry name" value="Homeodomain-like_sf"/>
</dbReference>
<keyword evidence="10" id="KW-1185">Reference proteome</keyword>
<organism evidence="9 10">
    <name type="scientific">Iris pallida</name>
    <name type="common">Sweet iris</name>
    <dbReference type="NCBI Taxonomy" id="29817"/>
    <lineage>
        <taxon>Eukaryota</taxon>
        <taxon>Viridiplantae</taxon>
        <taxon>Streptophyta</taxon>
        <taxon>Embryophyta</taxon>
        <taxon>Tracheophyta</taxon>
        <taxon>Spermatophyta</taxon>
        <taxon>Magnoliopsida</taxon>
        <taxon>Liliopsida</taxon>
        <taxon>Asparagales</taxon>
        <taxon>Iridaceae</taxon>
        <taxon>Iridoideae</taxon>
        <taxon>Irideae</taxon>
        <taxon>Iris</taxon>
    </lineage>
</organism>